<dbReference type="InterPro" id="IPR018247">
    <property type="entry name" value="EF_Hand_1_Ca_BS"/>
</dbReference>
<gene>
    <name evidence="5" type="ORF">SCARR_02923</name>
</gene>
<dbReference type="InterPro" id="IPR017850">
    <property type="entry name" value="Alkaline_phosphatase_core_sf"/>
</dbReference>
<dbReference type="PANTHER" id="PTHR42693">
    <property type="entry name" value="ARYLSULFATASE FAMILY MEMBER"/>
    <property type="match status" value="1"/>
</dbReference>
<feature type="signal peptide" evidence="3">
    <location>
        <begin position="1"/>
        <end position="26"/>
    </location>
</feature>
<keyword evidence="6" id="KW-1185">Reference proteome</keyword>
<evidence type="ECO:0000313" key="5">
    <source>
        <dbReference type="EMBL" id="VGO20856.1"/>
    </source>
</evidence>
<keyword evidence="2" id="KW-0378">Hydrolase</keyword>
<dbReference type="Proteomes" id="UP000346198">
    <property type="component" value="Unassembled WGS sequence"/>
</dbReference>
<dbReference type="AlphaFoldDB" id="A0A6C2UPB5"/>
<feature type="chain" id="PRO_5029002393" evidence="3">
    <location>
        <begin position="27"/>
        <end position="949"/>
    </location>
</feature>
<dbReference type="GO" id="GO:0004065">
    <property type="term" value="F:arylsulfatase activity"/>
    <property type="evidence" value="ECO:0007669"/>
    <property type="project" value="TreeGrafter"/>
</dbReference>
<dbReference type="PROSITE" id="PS00018">
    <property type="entry name" value="EF_HAND_1"/>
    <property type="match status" value="1"/>
</dbReference>
<dbReference type="EMBL" id="CAAHFH010000002">
    <property type="protein sequence ID" value="VGO20856.1"/>
    <property type="molecule type" value="Genomic_DNA"/>
</dbReference>
<evidence type="ECO:0000313" key="6">
    <source>
        <dbReference type="Proteomes" id="UP000346198"/>
    </source>
</evidence>
<evidence type="ECO:0000259" key="4">
    <source>
        <dbReference type="PROSITE" id="PS50853"/>
    </source>
</evidence>
<dbReference type="Pfam" id="PF00884">
    <property type="entry name" value="Sulfatase"/>
    <property type="match status" value="1"/>
</dbReference>
<organism evidence="5 6">
    <name type="scientific">Pontiella sulfatireligans</name>
    <dbReference type="NCBI Taxonomy" id="2750658"/>
    <lineage>
        <taxon>Bacteria</taxon>
        <taxon>Pseudomonadati</taxon>
        <taxon>Kiritimatiellota</taxon>
        <taxon>Kiritimatiellia</taxon>
        <taxon>Kiritimatiellales</taxon>
        <taxon>Pontiellaceae</taxon>
        <taxon>Pontiella</taxon>
    </lineage>
</organism>
<dbReference type="Pfam" id="PF00041">
    <property type="entry name" value="fn3"/>
    <property type="match status" value="1"/>
</dbReference>
<name>A0A6C2UPB5_9BACT</name>
<reference evidence="5 6" key="1">
    <citation type="submission" date="2019-04" db="EMBL/GenBank/DDBJ databases">
        <authorList>
            <person name="Van Vliet M D."/>
        </authorList>
    </citation>
    <scope>NUCLEOTIDE SEQUENCE [LARGE SCALE GENOMIC DNA]</scope>
    <source>
        <strain evidence="5 6">F21</strain>
    </source>
</reference>
<dbReference type="InterPro" id="IPR013783">
    <property type="entry name" value="Ig-like_fold"/>
</dbReference>
<dbReference type="SMART" id="SM00060">
    <property type="entry name" value="FN3"/>
    <property type="match status" value="1"/>
</dbReference>
<comment type="similarity">
    <text evidence="1">Belongs to the sulfatase family.</text>
</comment>
<dbReference type="InterPro" id="IPR050738">
    <property type="entry name" value="Sulfatase"/>
</dbReference>
<dbReference type="SUPFAM" id="SSF49265">
    <property type="entry name" value="Fibronectin type III"/>
    <property type="match status" value="1"/>
</dbReference>
<dbReference type="Gene3D" id="3.40.720.10">
    <property type="entry name" value="Alkaline Phosphatase, subunit A"/>
    <property type="match status" value="2"/>
</dbReference>
<dbReference type="InterPro" id="IPR003961">
    <property type="entry name" value="FN3_dom"/>
</dbReference>
<keyword evidence="3" id="KW-0732">Signal</keyword>
<evidence type="ECO:0000256" key="2">
    <source>
        <dbReference type="ARBA" id="ARBA00022801"/>
    </source>
</evidence>
<protein>
    <submittedName>
        <fullName evidence="5">Arylsulfatase</fullName>
    </submittedName>
</protein>
<accession>A0A6C2UPB5</accession>
<dbReference type="CDD" id="cd00063">
    <property type="entry name" value="FN3"/>
    <property type="match status" value="1"/>
</dbReference>
<dbReference type="SUPFAM" id="SSF53649">
    <property type="entry name" value="Alkaline phosphatase-like"/>
    <property type="match status" value="1"/>
</dbReference>
<evidence type="ECO:0000256" key="1">
    <source>
        <dbReference type="ARBA" id="ARBA00008779"/>
    </source>
</evidence>
<dbReference type="Gene3D" id="2.60.40.10">
    <property type="entry name" value="Immunoglobulins"/>
    <property type="match status" value="1"/>
</dbReference>
<dbReference type="PANTHER" id="PTHR42693:SF53">
    <property type="entry name" value="ENDO-4-O-SULFATASE"/>
    <property type="match status" value="1"/>
</dbReference>
<sequence length="949" mass="102075">MMKRIHNGSALVAWLLAASAATPLCAEVLVDLQTISPADSRSATFSDLDGTVSSSDSSLIPSGTLSASGSLIAGETFGFTISGVSDWDFDVATSAGSVNTYLSGLTSASIAGNDKGWGLASGANEGFLAAAGEALVITFNLSGLTAVPGSGFRLKGVALGRIGDTDAYNYMVIDASGDKVAASASGRTSENLFLDIALNDGDSLVIGREADDFRVAAFTVDVPAPPVSPPTDVIAIGGDARIDLSWTAPGGAVLGYEIDRSTTSGSGFSSLTNVATTSFTDLGLTNGQTYYYLVSAVYAETNVAAAEVSAQPIEPAPANSPNIIFFIVDDQVKDEVACYGGQVLTPHLDRLAAEGMRMDAAHVVANVCTPSRYSMFTGRYPGNSYWPEYLEAYPTNRHGSPEFNVGLEDDNMNVGNALRLAGYVTGHVGKLHVGAHGLSSDVFSADDDPEDPAVIAKWQARELSTRQWVLERGFSWAKHVYSGNIDDPYNKHNPDWILEAALEFIGLNQNRPFYLHYCTTMMHGGPNNWTDALDYPLYSGAGLLAEPPDVPISRSSISALVDAAGFDSDTYGFTWMDATVGAMLDKLDALGIASNTFFVFISDHGTDGKFSLLDHNGTSVPCIIRWPDVVPAGSVCSNLVQNTDMVPTFFDVAGAAVPEGYRIDGTSIAPIFSDPSTNVHEHIFFEMGYGRAVRTDKWKYTAVRHGSDRFADIEAAKLLNMPRDLAYVGNMKRVSSHLELRPDCYDLDQLYDLENDPLEMTNLAYNVAYEEQLNTMKAILTLYLEAQGRPFGEFVPGEDSVPIEQVQPYVDQLELVRPIDNDFEYVYSINGTPYWWLYEQELTNDAYEVEDLLDTDGDGLVAWEEYIVGTIPTQAGSGLTVAADVQPLGGGFVVRWPSVAGRIYTVEQSTNLLSGFQTLTNVVATPPENTCTGTVQQAGAYYRVQAEME</sequence>
<dbReference type="InterPro" id="IPR036116">
    <property type="entry name" value="FN3_sf"/>
</dbReference>
<dbReference type="RefSeq" id="WP_168433316.1">
    <property type="nucleotide sequence ID" value="NZ_CAAHFH010000002.1"/>
</dbReference>
<feature type="domain" description="Fibronectin type-III" evidence="4">
    <location>
        <begin position="226"/>
        <end position="318"/>
    </location>
</feature>
<proteinExistence type="inferred from homology"/>
<dbReference type="InterPro" id="IPR000917">
    <property type="entry name" value="Sulfatase_N"/>
</dbReference>
<evidence type="ECO:0000256" key="3">
    <source>
        <dbReference type="SAM" id="SignalP"/>
    </source>
</evidence>
<dbReference type="PROSITE" id="PS50853">
    <property type="entry name" value="FN3"/>
    <property type="match status" value="1"/>
</dbReference>